<dbReference type="OMA" id="NCSHIND"/>
<keyword evidence="2" id="KW-0067">ATP-binding</keyword>
<organism evidence="3">
    <name type="scientific">Rosellinia necatrix</name>
    <name type="common">White root-rot fungus</name>
    <dbReference type="NCBI Taxonomy" id="77044"/>
    <lineage>
        <taxon>Eukaryota</taxon>
        <taxon>Fungi</taxon>
        <taxon>Dikarya</taxon>
        <taxon>Ascomycota</taxon>
        <taxon>Pezizomycotina</taxon>
        <taxon>Sordariomycetes</taxon>
        <taxon>Xylariomycetidae</taxon>
        <taxon>Xylariales</taxon>
        <taxon>Xylariaceae</taxon>
        <taxon>Rosellinia</taxon>
    </lineage>
</organism>
<dbReference type="Gene3D" id="3.30.420.40">
    <property type="match status" value="1"/>
</dbReference>
<dbReference type="SUPFAM" id="SSF53067">
    <property type="entry name" value="Actin-like ATPase domain"/>
    <property type="match status" value="2"/>
</dbReference>
<evidence type="ECO:0000313" key="4">
    <source>
        <dbReference type="Proteomes" id="UP000054516"/>
    </source>
</evidence>
<sequence length="265" mass="29471">MYYNENGELSWGFKVPAGVKAIEWFKLLLLNYEDLQKHLQNCSHINDANESLRGLGMTAVQLVGEYLKVLWNHALGQIYDAKGQNIIDGMPFLVVLTVPAIWTNYARERMREAAEIAGILKPRVAGKTTLTFISEPEAAAIATIPELDNRGDLLVGDTIVVVDAGGGTVDIISYRVNKLEPLSMSECVEGEGDLCGGTFLDNEFEKLLKTTVGMVAWSKMNGSDIRKVMNNEWEHGIKQAFDGDPDYYTVELPNRVRKAPLRFST</sequence>
<protein>
    <submittedName>
        <fullName evidence="3">Putative actin-like atpase domain-containing protein</fullName>
    </submittedName>
</protein>
<dbReference type="InterPro" id="IPR013126">
    <property type="entry name" value="Hsp_70_fam"/>
</dbReference>
<dbReference type="STRING" id="77044.A0A1W2TM50"/>
<dbReference type="OrthoDB" id="2963168at2759"/>
<evidence type="ECO:0000256" key="2">
    <source>
        <dbReference type="ARBA" id="ARBA00022840"/>
    </source>
</evidence>
<evidence type="ECO:0000313" key="3">
    <source>
        <dbReference type="EMBL" id="GAP89408.2"/>
    </source>
</evidence>
<dbReference type="Pfam" id="PF00012">
    <property type="entry name" value="HSP70"/>
    <property type="match status" value="1"/>
</dbReference>
<evidence type="ECO:0000256" key="1">
    <source>
        <dbReference type="ARBA" id="ARBA00022741"/>
    </source>
</evidence>
<proteinExistence type="predicted"/>
<name>A0A1W2TM50_ROSNE</name>
<dbReference type="AlphaFoldDB" id="A0A1W2TM50"/>
<reference evidence="3" key="1">
    <citation type="submission" date="2016-03" db="EMBL/GenBank/DDBJ databases">
        <title>Draft genome sequence of Rosellinia necatrix.</title>
        <authorList>
            <person name="Kanematsu S."/>
        </authorList>
    </citation>
    <scope>NUCLEOTIDE SEQUENCE [LARGE SCALE GENOMIC DNA]</scope>
    <source>
        <strain evidence="3">W97</strain>
    </source>
</reference>
<dbReference type="CDD" id="cd10170">
    <property type="entry name" value="ASKHA_NBD_HSP70"/>
    <property type="match status" value="1"/>
</dbReference>
<dbReference type="Proteomes" id="UP000054516">
    <property type="component" value="Unassembled WGS sequence"/>
</dbReference>
<dbReference type="GO" id="GO:0140662">
    <property type="term" value="F:ATP-dependent protein folding chaperone"/>
    <property type="evidence" value="ECO:0007669"/>
    <property type="project" value="InterPro"/>
</dbReference>
<dbReference type="EMBL" id="DF977485">
    <property type="protein sequence ID" value="GAP89408.2"/>
    <property type="molecule type" value="Genomic_DNA"/>
</dbReference>
<keyword evidence="4" id="KW-1185">Reference proteome</keyword>
<dbReference type="PANTHER" id="PTHR14187">
    <property type="entry name" value="ALPHA KINASE/ELONGATION FACTOR 2 KINASE"/>
    <property type="match status" value="1"/>
</dbReference>
<accession>A0A1W2TM50</accession>
<dbReference type="PANTHER" id="PTHR14187:SF5">
    <property type="entry name" value="HEAT SHOCK 70 KDA PROTEIN 12A"/>
    <property type="match status" value="1"/>
</dbReference>
<dbReference type="InterPro" id="IPR043129">
    <property type="entry name" value="ATPase_NBD"/>
</dbReference>
<gene>
    <name evidence="3" type="ORF">SAMD00023353_4000400</name>
</gene>
<dbReference type="GO" id="GO:0005524">
    <property type="term" value="F:ATP binding"/>
    <property type="evidence" value="ECO:0007669"/>
    <property type="project" value="UniProtKB-KW"/>
</dbReference>
<keyword evidence="1" id="KW-0547">Nucleotide-binding</keyword>